<feature type="region of interest" description="Disordered" evidence="1">
    <location>
        <begin position="1"/>
        <end position="93"/>
    </location>
</feature>
<evidence type="ECO:0000256" key="1">
    <source>
        <dbReference type="SAM" id="MobiDB-lite"/>
    </source>
</evidence>
<reference evidence="2 3" key="1">
    <citation type="submission" date="2012-09" db="EMBL/GenBank/DDBJ databases">
        <title>Draft Genome Sequences of 6 Strains from Genus Thauera.</title>
        <authorList>
            <person name="Liu B."/>
            <person name="Shapleigh J.P."/>
            <person name="Frostegard A.H."/>
        </authorList>
    </citation>
    <scope>NUCLEOTIDE SEQUENCE [LARGE SCALE GENOMIC DNA]</scope>
    <source>
        <strain evidence="3">47Lol / DSM 12138</strain>
    </source>
</reference>
<protein>
    <submittedName>
        <fullName evidence="2">Putative ATP-dependent RNA helicase</fullName>
    </submittedName>
</protein>
<feature type="compositionally biased region" description="Basic and acidic residues" evidence="1">
    <location>
        <begin position="20"/>
        <end position="39"/>
    </location>
</feature>
<organism evidence="2 3">
    <name type="scientific">Thauera linaloolentis (strain DSM 12138 / JCM 21573 / CCUG 41526 / CIP 105981 / IAM 15112 / NBRC 102519 / 47Lol)</name>
    <dbReference type="NCBI Taxonomy" id="1123367"/>
    <lineage>
        <taxon>Bacteria</taxon>
        <taxon>Pseudomonadati</taxon>
        <taxon>Pseudomonadota</taxon>
        <taxon>Betaproteobacteria</taxon>
        <taxon>Rhodocyclales</taxon>
        <taxon>Zoogloeaceae</taxon>
        <taxon>Thauera</taxon>
    </lineage>
</organism>
<keyword evidence="2" id="KW-0378">Hydrolase</keyword>
<dbReference type="AlphaFoldDB" id="N6XQS7"/>
<keyword evidence="2" id="KW-0547">Nucleotide-binding</keyword>
<name>N6XQS7_THAL4</name>
<keyword evidence="3" id="KW-1185">Reference proteome</keyword>
<proteinExistence type="predicted"/>
<evidence type="ECO:0000313" key="2">
    <source>
        <dbReference type="EMBL" id="ENO84046.1"/>
    </source>
</evidence>
<accession>N6XQS7</accession>
<sequence length="93" mass="9940">ERTPAAGRGQNKPGARSQPRRGEADGNRAPRAAEPREVNGNRMPPAPRPDVDGNRIANTTRRTDADGNRANHGRSRPAPRAALFSAKPGNGNR</sequence>
<keyword evidence="2" id="KW-0347">Helicase</keyword>
<dbReference type="Proteomes" id="UP000013232">
    <property type="component" value="Unassembled WGS sequence"/>
</dbReference>
<evidence type="ECO:0000313" key="3">
    <source>
        <dbReference type="Proteomes" id="UP000013232"/>
    </source>
</evidence>
<dbReference type="EMBL" id="AMXE01000125">
    <property type="protein sequence ID" value="ENO84046.1"/>
    <property type="molecule type" value="Genomic_DNA"/>
</dbReference>
<comment type="caution">
    <text evidence="2">The sequence shown here is derived from an EMBL/GenBank/DDBJ whole genome shotgun (WGS) entry which is preliminary data.</text>
</comment>
<dbReference type="GO" id="GO:0004386">
    <property type="term" value="F:helicase activity"/>
    <property type="evidence" value="ECO:0007669"/>
    <property type="project" value="UniProtKB-KW"/>
</dbReference>
<keyword evidence="2" id="KW-0067">ATP-binding</keyword>
<gene>
    <name evidence="2" type="ORF">C666_17980</name>
</gene>
<feature type="non-terminal residue" evidence="2">
    <location>
        <position position="1"/>
    </location>
</feature>